<dbReference type="InterPro" id="IPR042470">
    <property type="entry name" value="RMI1_N_C_sf"/>
</dbReference>
<dbReference type="OrthoDB" id="341511at2759"/>
<dbReference type="STRING" id="486041.B0D9S3"/>
<feature type="region of interest" description="Disordered" evidence="3">
    <location>
        <begin position="445"/>
        <end position="475"/>
    </location>
</feature>
<evidence type="ECO:0000256" key="3">
    <source>
        <dbReference type="SAM" id="MobiDB-lite"/>
    </source>
</evidence>
<evidence type="ECO:0000313" key="6">
    <source>
        <dbReference type="EMBL" id="EDR08400.1"/>
    </source>
</evidence>
<dbReference type="Pfam" id="PF08585">
    <property type="entry name" value="RMI1_N_C"/>
    <property type="match status" value="1"/>
</dbReference>
<accession>B0D9S3</accession>
<feature type="compositionally biased region" description="Low complexity" evidence="3">
    <location>
        <begin position="454"/>
        <end position="474"/>
    </location>
</feature>
<evidence type="ECO:0000259" key="4">
    <source>
        <dbReference type="Pfam" id="PF08585"/>
    </source>
</evidence>
<comment type="similarity">
    <text evidence="1">Belongs to the RMI1 family.</text>
</comment>
<dbReference type="InterPro" id="IPR013894">
    <property type="entry name" value="RMI1_OB"/>
</dbReference>
<feature type="compositionally biased region" description="Acidic residues" evidence="3">
    <location>
        <begin position="123"/>
        <end position="135"/>
    </location>
</feature>
<protein>
    <recommendedName>
        <fullName evidence="2">RecQ-mediated genome instability protein 1</fullName>
    </recommendedName>
</protein>
<dbReference type="GO" id="GO:0000712">
    <property type="term" value="P:resolution of meiotic recombination intermediates"/>
    <property type="evidence" value="ECO:0007669"/>
    <property type="project" value="TreeGrafter"/>
</dbReference>
<feature type="region of interest" description="Disordered" evidence="3">
    <location>
        <begin position="255"/>
        <end position="305"/>
    </location>
</feature>
<dbReference type="GeneID" id="6076613"/>
<feature type="region of interest" description="Disordered" evidence="3">
    <location>
        <begin position="507"/>
        <end position="561"/>
    </location>
</feature>
<dbReference type="PANTHER" id="PTHR14790">
    <property type="entry name" value="RECQ-MEDIATED GENOME INSTABILITY PROTEIN 1 RMI1"/>
    <property type="match status" value="1"/>
</dbReference>
<feature type="region of interest" description="Disordered" evidence="3">
    <location>
        <begin position="350"/>
        <end position="433"/>
    </location>
</feature>
<organism evidence="7">
    <name type="scientific">Laccaria bicolor (strain S238N-H82 / ATCC MYA-4686)</name>
    <name type="common">Bicoloured deceiver</name>
    <name type="synonym">Laccaria laccata var. bicolor</name>
    <dbReference type="NCBI Taxonomy" id="486041"/>
    <lineage>
        <taxon>Eukaryota</taxon>
        <taxon>Fungi</taxon>
        <taxon>Dikarya</taxon>
        <taxon>Basidiomycota</taxon>
        <taxon>Agaricomycotina</taxon>
        <taxon>Agaricomycetes</taxon>
        <taxon>Agaricomycetidae</taxon>
        <taxon>Agaricales</taxon>
        <taxon>Agaricineae</taxon>
        <taxon>Hydnangiaceae</taxon>
        <taxon>Laccaria</taxon>
    </lineage>
</organism>
<name>B0D9S3_LACBS</name>
<dbReference type="InterPro" id="IPR049363">
    <property type="entry name" value="RMI1_N"/>
</dbReference>
<dbReference type="Gene3D" id="2.40.50.770">
    <property type="entry name" value="RecQ-mediated genome instability protein Rmi1, C-terminal domain"/>
    <property type="match status" value="1"/>
</dbReference>
<dbReference type="Pfam" id="PF21000">
    <property type="entry name" value="RMI1_N_N"/>
    <property type="match status" value="1"/>
</dbReference>
<dbReference type="HOGENOM" id="CLU_028605_0_0_1"/>
<evidence type="ECO:0000256" key="2">
    <source>
        <dbReference type="ARBA" id="ARBA00018987"/>
    </source>
</evidence>
<keyword evidence="7" id="KW-1185">Reference proteome</keyword>
<dbReference type="GO" id="GO:0016604">
    <property type="term" value="C:nuclear body"/>
    <property type="evidence" value="ECO:0007669"/>
    <property type="project" value="TreeGrafter"/>
</dbReference>
<dbReference type="InParanoid" id="B0D9S3"/>
<feature type="domain" description="RecQ mediated genome instability protein 1 OB-fold" evidence="4">
    <location>
        <begin position="70"/>
        <end position="213"/>
    </location>
</feature>
<dbReference type="SMART" id="SM01161">
    <property type="entry name" value="DUF1767"/>
    <property type="match status" value="1"/>
</dbReference>
<gene>
    <name evidence="6" type="ORF">LACBIDRAFT_297007</name>
</gene>
<dbReference type="AlphaFoldDB" id="B0D9S3"/>
<feature type="region of interest" description="Disordered" evidence="3">
    <location>
        <begin position="116"/>
        <end position="146"/>
    </location>
</feature>
<dbReference type="EMBL" id="DS547101">
    <property type="protein sequence ID" value="EDR08400.1"/>
    <property type="molecule type" value="Genomic_DNA"/>
</dbReference>
<evidence type="ECO:0000313" key="7">
    <source>
        <dbReference type="Proteomes" id="UP000001194"/>
    </source>
</evidence>
<dbReference type="Proteomes" id="UP000001194">
    <property type="component" value="Unassembled WGS sequence"/>
</dbReference>
<dbReference type="GO" id="GO:0031422">
    <property type="term" value="C:RecQ family helicase-topoisomerase III complex"/>
    <property type="evidence" value="ECO:0007669"/>
    <property type="project" value="TreeGrafter"/>
</dbReference>
<feature type="compositionally biased region" description="Acidic residues" evidence="3">
    <location>
        <begin position="375"/>
        <end position="391"/>
    </location>
</feature>
<dbReference type="RefSeq" id="XP_001880625.1">
    <property type="nucleotide sequence ID" value="XM_001880590.1"/>
</dbReference>
<proteinExistence type="inferred from homology"/>
<dbReference type="KEGG" id="lbc:LACBIDRAFT_297007"/>
<evidence type="ECO:0000256" key="1">
    <source>
        <dbReference type="ARBA" id="ARBA00006395"/>
    </source>
</evidence>
<dbReference type="PANTHER" id="PTHR14790:SF15">
    <property type="entry name" value="RECQ-MEDIATED GENOME INSTABILITY PROTEIN 1"/>
    <property type="match status" value="1"/>
</dbReference>
<sequence length="561" mass="61690">MPPPRQITDWLNTNYPRPVVDPEWLEGCCNWITNDHNLDSARDLPAFLKELEHQLLRSSLQDSMLPHTGLPANIGDLNTSTTLTGPPVLLEVIHMDDVSTSAFQLDQIRQAREERMRAGVGNEEGEEDGDVDVEGEGPMPQYPRGKLRLRLSDGHTVLEALEYRRIDELKLTTPHGFKMQLKNVRIQRGMAFLEPTTVILKGGQVEDLAQNQEFNFANALRHRMGLPLNELPEPQPEEDPPQPLQQAAAIMRSPLREISPPPSPPLFPQRNDDEDLEPRRRKVPKNNSPSSSIPTSRPIAGLPSSLTSLGGVSTARSATLVGSNSTSPHFPFSGPQINVVSVENARSAKGRGMGLNLPPTIRQTAPNLPSPPTQEPDEASFDFELLDELDENQPPSKPIANSNKGKGRAADAMTTKTKAELSDEFPSSDDYGIDNMNDDFWRELDEAEASADRSSLCAPATTSSSSSGLGSSWSAVERKTGGVATRDTLALSAPLEVISIDSDDDLMSTEDKENVPVPTRHVRRRTEDDWEGFGGPSQRRDRRPVILATNPDDILDLTDSE</sequence>
<reference evidence="6 7" key="1">
    <citation type="journal article" date="2008" name="Nature">
        <title>The genome of Laccaria bicolor provides insights into mycorrhizal symbiosis.</title>
        <authorList>
            <person name="Martin F."/>
            <person name="Aerts A."/>
            <person name="Ahren D."/>
            <person name="Brun A."/>
            <person name="Danchin E.G.J."/>
            <person name="Duchaussoy F."/>
            <person name="Gibon J."/>
            <person name="Kohler A."/>
            <person name="Lindquist E."/>
            <person name="Pereda V."/>
            <person name="Salamov A."/>
            <person name="Shapiro H.J."/>
            <person name="Wuyts J."/>
            <person name="Blaudez D."/>
            <person name="Buee M."/>
            <person name="Brokstein P."/>
            <person name="Canbaeck B."/>
            <person name="Cohen D."/>
            <person name="Courty P.E."/>
            <person name="Coutinho P.M."/>
            <person name="Delaruelle C."/>
            <person name="Detter J.C."/>
            <person name="Deveau A."/>
            <person name="DiFazio S."/>
            <person name="Duplessis S."/>
            <person name="Fraissinet-Tachet L."/>
            <person name="Lucic E."/>
            <person name="Frey-Klett P."/>
            <person name="Fourrey C."/>
            <person name="Feussner I."/>
            <person name="Gay G."/>
            <person name="Grimwood J."/>
            <person name="Hoegger P.J."/>
            <person name="Jain P."/>
            <person name="Kilaru S."/>
            <person name="Labbe J."/>
            <person name="Lin Y.C."/>
            <person name="Legue V."/>
            <person name="Le Tacon F."/>
            <person name="Marmeisse R."/>
            <person name="Melayah D."/>
            <person name="Montanini B."/>
            <person name="Muratet M."/>
            <person name="Nehls U."/>
            <person name="Niculita-Hirzel H."/>
            <person name="Oudot-Le Secq M.P."/>
            <person name="Peter M."/>
            <person name="Quesneville H."/>
            <person name="Rajashekar B."/>
            <person name="Reich M."/>
            <person name="Rouhier N."/>
            <person name="Schmutz J."/>
            <person name="Yin T."/>
            <person name="Chalot M."/>
            <person name="Henrissat B."/>
            <person name="Kuees U."/>
            <person name="Lucas S."/>
            <person name="Van de Peer Y."/>
            <person name="Podila G.K."/>
            <person name="Polle A."/>
            <person name="Pukkila P.J."/>
            <person name="Richardson P.M."/>
            <person name="Rouze P."/>
            <person name="Sanders I.R."/>
            <person name="Stajich J.E."/>
            <person name="Tunlid A."/>
            <person name="Tuskan G."/>
            <person name="Grigoriev I.V."/>
        </authorList>
    </citation>
    <scope>NUCLEOTIDE SEQUENCE [LARGE SCALE GENOMIC DNA]</scope>
    <source>
        <strain evidence="7">S238N-H82 / ATCC MYA-4686</strain>
    </source>
</reference>
<dbReference type="GO" id="GO:0000724">
    <property type="term" value="P:double-strand break repair via homologous recombination"/>
    <property type="evidence" value="ECO:0007669"/>
    <property type="project" value="TreeGrafter"/>
</dbReference>
<feature type="compositionally biased region" description="Low complexity" evidence="3">
    <location>
        <begin position="285"/>
        <end position="299"/>
    </location>
</feature>
<feature type="domain" description="RMI1 N-terminal" evidence="5">
    <location>
        <begin position="11"/>
        <end position="63"/>
    </location>
</feature>
<evidence type="ECO:0000259" key="5">
    <source>
        <dbReference type="Pfam" id="PF21000"/>
    </source>
</evidence>